<protein>
    <submittedName>
        <fullName evidence="1">Uncharacterized protein</fullName>
    </submittedName>
</protein>
<evidence type="ECO:0000313" key="2">
    <source>
        <dbReference type="Proteomes" id="UP000188318"/>
    </source>
</evidence>
<reference evidence="2" key="1">
    <citation type="journal article" date="2017" name="Genome Biol.">
        <title>Comparative genomics reveals high biological diversity and specific adaptations in the industrially and medically important fungal genus Aspergillus.</title>
        <authorList>
            <person name="de Vries R.P."/>
            <person name="Riley R."/>
            <person name="Wiebenga A."/>
            <person name="Aguilar-Osorio G."/>
            <person name="Amillis S."/>
            <person name="Uchima C.A."/>
            <person name="Anderluh G."/>
            <person name="Asadollahi M."/>
            <person name="Askin M."/>
            <person name="Barry K."/>
            <person name="Battaglia E."/>
            <person name="Bayram O."/>
            <person name="Benocci T."/>
            <person name="Braus-Stromeyer S.A."/>
            <person name="Caldana C."/>
            <person name="Canovas D."/>
            <person name="Cerqueira G.C."/>
            <person name="Chen F."/>
            <person name="Chen W."/>
            <person name="Choi C."/>
            <person name="Clum A."/>
            <person name="Dos Santos R.A."/>
            <person name="Damasio A.R."/>
            <person name="Diallinas G."/>
            <person name="Emri T."/>
            <person name="Fekete E."/>
            <person name="Flipphi M."/>
            <person name="Freyberg S."/>
            <person name="Gallo A."/>
            <person name="Gournas C."/>
            <person name="Habgood R."/>
            <person name="Hainaut M."/>
            <person name="Harispe M.L."/>
            <person name="Henrissat B."/>
            <person name="Hilden K.S."/>
            <person name="Hope R."/>
            <person name="Hossain A."/>
            <person name="Karabika E."/>
            <person name="Karaffa L."/>
            <person name="Karanyi Z."/>
            <person name="Krasevec N."/>
            <person name="Kuo A."/>
            <person name="Kusch H."/>
            <person name="LaButti K."/>
            <person name="Lagendijk E.L."/>
            <person name="Lapidus A."/>
            <person name="Levasseur A."/>
            <person name="Lindquist E."/>
            <person name="Lipzen A."/>
            <person name="Logrieco A.F."/>
            <person name="MacCabe A."/>
            <person name="Maekelae M.R."/>
            <person name="Malavazi I."/>
            <person name="Melin P."/>
            <person name="Meyer V."/>
            <person name="Mielnichuk N."/>
            <person name="Miskei M."/>
            <person name="Molnar A.P."/>
            <person name="Mule G."/>
            <person name="Ngan C.Y."/>
            <person name="Orejas M."/>
            <person name="Orosz E."/>
            <person name="Ouedraogo J.P."/>
            <person name="Overkamp K.M."/>
            <person name="Park H.-S."/>
            <person name="Perrone G."/>
            <person name="Piumi F."/>
            <person name="Punt P.J."/>
            <person name="Ram A.F."/>
            <person name="Ramon A."/>
            <person name="Rauscher S."/>
            <person name="Record E."/>
            <person name="Riano-Pachon D.M."/>
            <person name="Robert V."/>
            <person name="Roehrig J."/>
            <person name="Ruller R."/>
            <person name="Salamov A."/>
            <person name="Salih N.S."/>
            <person name="Samson R.A."/>
            <person name="Sandor E."/>
            <person name="Sanguinetti M."/>
            <person name="Schuetze T."/>
            <person name="Sepcic K."/>
            <person name="Shelest E."/>
            <person name="Sherlock G."/>
            <person name="Sophianopoulou V."/>
            <person name="Squina F.M."/>
            <person name="Sun H."/>
            <person name="Susca A."/>
            <person name="Todd R.B."/>
            <person name="Tsang A."/>
            <person name="Unkles S.E."/>
            <person name="van de Wiele N."/>
            <person name="van Rossen-Uffink D."/>
            <person name="Oliveira J.V."/>
            <person name="Vesth T.C."/>
            <person name="Visser J."/>
            <person name="Yu J.-H."/>
            <person name="Zhou M."/>
            <person name="Andersen M.R."/>
            <person name="Archer D.B."/>
            <person name="Baker S.E."/>
            <person name="Benoit I."/>
            <person name="Brakhage A.A."/>
            <person name="Braus G.H."/>
            <person name="Fischer R."/>
            <person name="Frisvad J.C."/>
            <person name="Goldman G.H."/>
            <person name="Houbraken J."/>
            <person name="Oakley B."/>
            <person name="Pocsi I."/>
            <person name="Scazzocchio C."/>
            <person name="Seiboth B."/>
            <person name="vanKuyk P.A."/>
            <person name="Wortman J."/>
            <person name="Dyer P.S."/>
            <person name="Grigoriev I.V."/>
        </authorList>
    </citation>
    <scope>NUCLEOTIDE SEQUENCE [LARGE SCALE GENOMIC DNA]</scope>
    <source>
        <strain evidence="2">ITEM 5010</strain>
    </source>
</reference>
<organism evidence="1 2">
    <name type="scientific">Aspergillus carbonarius (strain ITEM 5010)</name>
    <dbReference type="NCBI Taxonomy" id="602072"/>
    <lineage>
        <taxon>Eukaryota</taxon>
        <taxon>Fungi</taxon>
        <taxon>Dikarya</taxon>
        <taxon>Ascomycota</taxon>
        <taxon>Pezizomycotina</taxon>
        <taxon>Eurotiomycetes</taxon>
        <taxon>Eurotiomycetidae</taxon>
        <taxon>Eurotiales</taxon>
        <taxon>Aspergillaceae</taxon>
        <taxon>Aspergillus</taxon>
        <taxon>Aspergillus subgen. Circumdati</taxon>
    </lineage>
</organism>
<dbReference type="OrthoDB" id="4491087at2759"/>
<evidence type="ECO:0000313" key="1">
    <source>
        <dbReference type="EMBL" id="OOF90655.1"/>
    </source>
</evidence>
<dbReference type="STRING" id="602072.A0A1R3R831"/>
<proteinExistence type="predicted"/>
<gene>
    <name evidence="1" type="ORF">ASPCADRAFT_510687</name>
</gene>
<dbReference type="EMBL" id="KV907515">
    <property type="protein sequence ID" value="OOF90655.1"/>
    <property type="molecule type" value="Genomic_DNA"/>
</dbReference>
<dbReference type="AlphaFoldDB" id="A0A1R3R831"/>
<accession>A0A1R3R831</accession>
<sequence>MVWKISHISSHDKSFGHDFMWDSPAPYGQLCWLSSKLFYDWPRHVDFTRQPQRFMAYIPLQREERLYDITAFCSIKGTVGVGTHFCSPSHSASCSQNPVYWYGKQEGCPIHIQLDYSETISSMYVYWHQSDALSTCYLAIKTSRKRMFILGPQFSPPDMGMKCIANVDDGDILGLYYDTTPGIPSFTSMGTICRPNKSSIPQHDHCIPEMLPNRGMTQFLYTSPFHRFISQAPLKNLAMIKSLLRELSVHRDASSLQRRQKMYPRSVINGYLRFYFANKGNAQFYTHVKALEGPLNEIGATYVDIAYGFATISLSWVSIQLSWSVATHIK</sequence>
<keyword evidence="2" id="KW-1185">Reference proteome</keyword>
<name>A0A1R3R831_ASPC5</name>
<dbReference type="VEuPathDB" id="FungiDB:ASPCADRAFT_510687"/>
<dbReference type="Proteomes" id="UP000188318">
    <property type="component" value="Unassembled WGS sequence"/>
</dbReference>